<name>A0A8S3TCN1_MYTED</name>
<dbReference type="AlphaFoldDB" id="A0A8S3TCN1"/>
<proteinExistence type="predicted"/>
<comment type="caution">
    <text evidence="1">The sequence shown here is derived from an EMBL/GenBank/DDBJ whole genome shotgun (WGS) entry which is preliminary data.</text>
</comment>
<keyword evidence="2" id="KW-1185">Reference proteome</keyword>
<gene>
    <name evidence="1" type="ORF">MEDL_44118</name>
</gene>
<dbReference type="OrthoDB" id="6185951at2759"/>
<organism evidence="1 2">
    <name type="scientific">Mytilus edulis</name>
    <name type="common">Blue mussel</name>
    <dbReference type="NCBI Taxonomy" id="6550"/>
    <lineage>
        <taxon>Eukaryota</taxon>
        <taxon>Metazoa</taxon>
        <taxon>Spiralia</taxon>
        <taxon>Lophotrochozoa</taxon>
        <taxon>Mollusca</taxon>
        <taxon>Bivalvia</taxon>
        <taxon>Autobranchia</taxon>
        <taxon>Pteriomorphia</taxon>
        <taxon>Mytilida</taxon>
        <taxon>Mytiloidea</taxon>
        <taxon>Mytilidae</taxon>
        <taxon>Mytilinae</taxon>
        <taxon>Mytilus</taxon>
    </lineage>
</organism>
<evidence type="ECO:0000313" key="2">
    <source>
        <dbReference type="Proteomes" id="UP000683360"/>
    </source>
</evidence>
<dbReference type="Proteomes" id="UP000683360">
    <property type="component" value="Unassembled WGS sequence"/>
</dbReference>
<sequence length="321" mass="33781">MPVEFLIVSEELLIMPVELLIVSEELLKVTGIIDSDCGIVESDFGIVDSACGILKVNVKLLIIAIMGKTALLVLVVSITLNKLINGIPNLACTSRGGYCSVSDTCSSLGGHVEKLSARCKCGNPCCKCTDTCPEGSTCMSEGDTCDGTKDTNGCCGNRFCCTPPVTTTPAPCEPNVACTGLGGNCSESDTCPSLGDKWKNCLQGVSAEKHVANVMVRNKLLFKLIHHYTVSVVRNLLTTHSFLLDTCAEGSTCMSEGDTCDGAKDTNGCCGNRFCCTPHITTTPAPCVETCPVSCMNGGCETGFFEYKEAECSCGSQTCCL</sequence>
<evidence type="ECO:0000313" key="1">
    <source>
        <dbReference type="EMBL" id="CAG2231327.1"/>
    </source>
</evidence>
<dbReference type="EMBL" id="CAJPWZ010002140">
    <property type="protein sequence ID" value="CAG2231327.1"/>
    <property type="molecule type" value="Genomic_DNA"/>
</dbReference>
<reference evidence="1" key="1">
    <citation type="submission" date="2021-03" db="EMBL/GenBank/DDBJ databases">
        <authorList>
            <person name="Bekaert M."/>
        </authorList>
    </citation>
    <scope>NUCLEOTIDE SEQUENCE</scope>
</reference>
<protein>
    <submittedName>
        <fullName evidence="1">Uncharacterized protein</fullName>
    </submittedName>
</protein>
<accession>A0A8S3TCN1</accession>